<reference evidence="1" key="2">
    <citation type="submission" date="2024-07" db="EMBL/GenBank/DDBJ databases">
        <title>Streptomyces haneummycinica sp. nov., a new antibiotic-producing actinobacterium isolated from marine sediment.</title>
        <authorList>
            <person name="Uemura M."/>
            <person name="Hamada M."/>
            <person name="Hirano S."/>
            <person name="Kobayashi K."/>
            <person name="Ohshiro T."/>
            <person name="Kobayashi T."/>
            <person name="Terahara T."/>
        </authorList>
    </citation>
    <scope>NUCLEOTIDE SEQUENCE</scope>
    <source>
        <strain evidence="1">KM77-8</strain>
    </source>
</reference>
<name>A0AAT9HVG8_9ACTN</name>
<dbReference type="EMBL" id="AP035768">
    <property type="protein sequence ID" value="BFO21343.1"/>
    <property type="molecule type" value="Genomic_DNA"/>
</dbReference>
<accession>A0AAT9HVG8</accession>
<reference evidence="1" key="1">
    <citation type="submission" date="2024-06" db="EMBL/GenBank/DDBJ databases">
        <authorList>
            <consortium name="consrtm"/>
            <person name="Uemura M."/>
            <person name="Terahara T."/>
        </authorList>
    </citation>
    <scope>NUCLEOTIDE SEQUENCE</scope>
    <source>
        <strain evidence="1">KM77-8</strain>
    </source>
</reference>
<organism evidence="1">
    <name type="scientific">Streptomyces haneummycinicus</name>
    <dbReference type="NCBI Taxonomy" id="3074435"/>
    <lineage>
        <taxon>Bacteria</taxon>
        <taxon>Bacillati</taxon>
        <taxon>Actinomycetota</taxon>
        <taxon>Actinomycetes</taxon>
        <taxon>Kitasatosporales</taxon>
        <taxon>Streptomycetaceae</taxon>
        <taxon>Streptomyces</taxon>
    </lineage>
</organism>
<proteinExistence type="predicted"/>
<sequence>MAEEEEEECGDDYTLGTTTAQITRVGPDEVEILDFYGQFEDCRMSAHEFESVLGQVACFLGSER</sequence>
<dbReference type="AlphaFoldDB" id="A0AAT9HVG8"/>
<gene>
    <name evidence="1" type="ORF">SHKM778_77310</name>
</gene>
<protein>
    <submittedName>
        <fullName evidence="1">Uncharacterized protein</fullName>
    </submittedName>
</protein>
<evidence type="ECO:0000313" key="1">
    <source>
        <dbReference type="EMBL" id="BFO21343.1"/>
    </source>
</evidence>